<sequence length="153" mass="16030">MNLDAILGVINLLLYWRVAVCLVVSSVTAFLLVQAFPWLSGLQGIAFAALGMLAGIVWEETAHPSSTSAVDAPPTSTVVAVLSAAIFGAVWGGMSSTSFQSALAGAVVLIGGVWGWFRFAVASRGWLTREQGIICILVSATAYPFAALMAHRM</sequence>
<accession>A0A557RQZ2</accession>
<evidence type="ECO:0000313" key="3">
    <source>
        <dbReference type="Proteomes" id="UP000318349"/>
    </source>
</evidence>
<organism evidence="2 3">
    <name type="scientific">Denitromonas halophila</name>
    <dbReference type="NCBI Taxonomy" id="1629404"/>
    <lineage>
        <taxon>Bacteria</taxon>
        <taxon>Pseudomonadati</taxon>
        <taxon>Pseudomonadota</taxon>
        <taxon>Betaproteobacteria</taxon>
        <taxon>Rhodocyclales</taxon>
        <taxon>Zoogloeaceae</taxon>
        <taxon>Denitromonas</taxon>
    </lineage>
</organism>
<reference evidence="2 3" key="1">
    <citation type="submission" date="2019-07" db="EMBL/GenBank/DDBJ databases">
        <title>The pathways for chlorine oxyanion respiration interact through the shared metabolite chlorate.</title>
        <authorList>
            <person name="Barnum T.P."/>
            <person name="Cheng Y."/>
            <person name="Hill K.A."/>
            <person name="Lucas L.N."/>
            <person name="Carlson H.K."/>
            <person name="Coates J.D."/>
        </authorList>
    </citation>
    <scope>NUCLEOTIDE SEQUENCE [LARGE SCALE GENOMIC DNA]</scope>
    <source>
        <strain evidence="2 3">SFB-1</strain>
    </source>
</reference>
<keyword evidence="1" id="KW-0472">Membrane</keyword>
<feature type="transmembrane region" description="Helical" evidence="1">
    <location>
        <begin position="12"/>
        <end position="33"/>
    </location>
</feature>
<dbReference type="Proteomes" id="UP000318349">
    <property type="component" value="Unassembled WGS sequence"/>
</dbReference>
<proteinExistence type="predicted"/>
<evidence type="ECO:0000256" key="1">
    <source>
        <dbReference type="SAM" id="Phobius"/>
    </source>
</evidence>
<keyword evidence="1" id="KW-1133">Transmembrane helix</keyword>
<comment type="caution">
    <text evidence="2">The sequence shown here is derived from an EMBL/GenBank/DDBJ whole genome shotgun (WGS) entry which is preliminary data.</text>
</comment>
<feature type="transmembrane region" description="Helical" evidence="1">
    <location>
        <begin position="78"/>
        <end position="94"/>
    </location>
</feature>
<gene>
    <name evidence="2" type="ORF">FHP89_10090</name>
</gene>
<keyword evidence="1" id="KW-0812">Transmembrane</keyword>
<name>A0A557RQZ2_9RHOO</name>
<feature type="transmembrane region" description="Helical" evidence="1">
    <location>
        <begin position="40"/>
        <end position="58"/>
    </location>
</feature>
<protein>
    <submittedName>
        <fullName evidence="2">Uncharacterized protein</fullName>
    </submittedName>
</protein>
<dbReference type="AlphaFoldDB" id="A0A557RQZ2"/>
<feature type="transmembrane region" description="Helical" evidence="1">
    <location>
        <begin position="101"/>
        <end position="119"/>
    </location>
</feature>
<feature type="transmembrane region" description="Helical" evidence="1">
    <location>
        <begin position="131"/>
        <end position="150"/>
    </location>
</feature>
<dbReference type="EMBL" id="VMNI01000008">
    <property type="protein sequence ID" value="TVO76445.1"/>
    <property type="molecule type" value="Genomic_DNA"/>
</dbReference>
<evidence type="ECO:0000313" key="2">
    <source>
        <dbReference type="EMBL" id="TVO76445.1"/>
    </source>
</evidence>